<comment type="caution">
    <text evidence="1">The sequence shown here is derived from an EMBL/GenBank/DDBJ whole genome shotgun (WGS) entry which is preliminary data.</text>
</comment>
<gene>
    <name evidence="1" type="ORF">EUA07_18980</name>
</gene>
<protein>
    <recommendedName>
        <fullName evidence="3">Lipase</fullName>
    </recommendedName>
</protein>
<dbReference type="PANTHER" id="PTHR34853">
    <property type="match status" value="1"/>
</dbReference>
<dbReference type="Gene3D" id="3.40.50.1820">
    <property type="entry name" value="alpha/beta hydrolase"/>
    <property type="match status" value="1"/>
</dbReference>
<reference evidence="1 2" key="1">
    <citation type="submission" date="2019-01" db="EMBL/GenBank/DDBJ databases">
        <title>Novel species of Nocardioides.</title>
        <authorList>
            <person name="Liu Q."/>
            <person name="Xin Y.-H."/>
        </authorList>
    </citation>
    <scope>NUCLEOTIDE SEQUENCE [LARGE SCALE GENOMIC DNA]</scope>
    <source>
        <strain evidence="1 2">CGMCC 4.6875</strain>
    </source>
</reference>
<evidence type="ECO:0000313" key="1">
    <source>
        <dbReference type="EMBL" id="RYB97741.1"/>
    </source>
</evidence>
<dbReference type="Proteomes" id="UP000293291">
    <property type="component" value="Unassembled WGS sequence"/>
</dbReference>
<dbReference type="EMBL" id="SDWU01000026">
    <property type="protein sequence ID" value="RYB97741.1"/>
    <property type="molecule type" value="Genomic_DNA"/>
</dbReference>
<evidence type="ECO:0008006" key="3">
    <source>
        <dbReference type="Google" id="ProtNLM"/>
    </source>
</evidence>
<dbReference type="GO" id="GO:0004806">
    <property type="term" value="F:triacylglycerol lipase activity"/>
    <property type="evidence" value="ECO:0007669"/>
    <property type="project" value="InterPro"/>
</dbReference>
<dbReference type="PIRSF" id="PIRSF029171">
    <property type="entry name" value="Esterase_LipA"/>
    <property type="match status" value="1"/>
</dbReference>
<organism evidence="1 2">
    <name type="scientific">Nocardioides ganghwensis</name>
    <dbReference type="NCBI Taxonomy" id="252230"/>
    <lineage>
        <taxon>Bacteria</taxon>
        <taxon>Bacillati</taxon>
        <taxon>Actinomycetota</taxon>
        <taxon>Actinomycetes</taxon>
        <taxon>Propionibacteriales</taxon>
        <taxon>Nocardioidaceae</taxon>
        <taxon>Nocardioides</taxon>
    </lineage>
</organism>
<dbReference type="InterPro" id="IPR005152">
    <property type="entry name" value="Lipase_secreted"/>
</dbReference>
<dbReference type="SUPFAM" id="SSF53474">
    <property type="entry name" value="alpha/beta-Hydrolases"/>
    <property type="match status" value="1"/>
</dbReference>
<dbReference type="Pfam" id="PF03583">
    <property type="entry name" value="LIP"/>
    <property type="match status" value="1"/>
</dbReference>
<dbReference type="InterPro" id="IPR029058">
    <property type="entry name" value="AB_hydrolase_fold"/>
</dbReference>
<dbReference type="PANTHER" id="PTHR34853:SF1">
    <property type="entry name" value="LIPASE 5"/>
    <property type="match status" value="1"/>
</dbReference>
<dbReference type="Gene3D" id="1.10.260.130">
    <property type="match status" value="1"/>
</dbReference>
<evidence type="ECO:0000313" key="2">
    <source>
        <dbReference type="Proteomes" id="UP000293291"/>
    </source>
</evidence>
<sequence length="391" mass="39817">MAAGTLALAVVLAGVGSLVSDSTPVPDDFYAAPDDVPAEPGALLRTADFDRAIPEGATAQRILYTTTALGDEPALASALLVVPEDAGGDPLPVVAWAHGTTGVAEGCAPSLLEDPFEAGAMFTLDEAIDNGWAVVATDYIGLGTEGPHAYLVGEPAGHAVLDGIRAARSVEGLSLSDQAVVWGHSQGGHAALWAGTLAGDYAPGAGVVGVAAMAPASNLTGLITNLDDVTGGSIFAAYVLDGYAAAYDDVDIDDYVRGAAEVQVEEMATRCLSGPGALLNIAEYLTQDTSVFDTDPSSGALGARLAENVPSDLIAAPLLLAQGETDPLVIPAAQEAYAEQRCASDGGPVDYRTYADRDHVGVVADDSPLVPDLLEWTRQRFAGEPAADTCG</sequence>
<dbReference type="OrthoDB" id="9798122at2"/>
<accession>A0A4Q2SA27</accession>
<dbReference type="GO" id="GO:0016042">
    <property type="term" value="P:lipid catabolic process"/>
    <property type="evidence" value="ECO:0007669"/>
    <property type="project" value="InterPro"/>
</dbReference>
<dbReference type="AlphaFoldDB" id="A0A4Q2SA27"/>
<keyword evidence="2" id="KW-1185">Reference proteome</keyword>
<proteinExistence type="predicted"/>
<name>A0A4Q2SA27_9ACTN</name>